<dbReference type="Gene3D" id="3.40.980.10">
    <property type="entry name" value="MoaB/Mog-like domain"/>
    <property type="match status" value="1"/>
</dbReference>
<comment type="pathway">
    <text evidence="1">Cofactor biosynthesis; molybdopterin biosynthesis.</text>
</comment>
<organism evidence="3 4">
    <name type="scientific">Vibrio variabilis</name>
    <dbReference type="NCBI Taxonomy" id="990271"/>
    <lineage>
        <taxon>Bacteria</taxon>
        <taxon>Pseudomonadati</taxon>
        <taxon>Pseudomonadota</taxon>
        <taxon>Gammaproteobacteria</taxon>
        <taxon>Vibrionales</taxon>
        <taxon>Vibrionaceae</taxon>
        <taxon>Vibrio</taxon>
    </lineage>
</organism>
<keyword evidence="1" id="KW-0479">Metal-binding</keyword>
<keyword evidence="1" id="KW-0808">Transferase</keyword>
<comment type="caution">
    <text evidence="3">The sequence shown here is derived from an EMBL/GenBank/DDBJ whole genome shotgun (WGS) entry which is preliminary data.</text>
</comment>
<dbReference type="SUPFAM" id="SSF53218">
    <property type="entry name" value="Molybdenum cofactor biosynthesis proteins"/>
    <property type="match status" value="1"/>
</dbReference>
<evidence type="ECO:0000313" key="3">
    <source>
        <dbReference type="EMBL" id="GAL28495.1"/>
    </source>
</evidence>
<name>A0ABQ0JIA9_9VIBR</name>
<comment type="catalytic activity">
    <reaction evidence="1">
        <text>adenylyl-molybdopterin + molybdate = Mo-molybdopterin + AMP + H(+)</text>
        <dbReference type="Rhea" id="RHEA:35047"/>
        <dbReference type="ChEBI" id="CHEBI:15378"/>
        <dbReference type="ChEBI" id="CHEBI:36264"/>
        <dbReference type="ChEBI" id="CHEBI:62727"/>
        <dbReference type="ChEBI" id="CHEBI:71302"/>
        <dbReference type="ChEBI" id="CHEBI:456215"/>
    </reaction>
</comment>
<sequence>MNIRPTGDDICANDIVLKKGARLTARDIPMIATLGISHISVYRKPKVAFFSTGDELKPLGSELEAGQIYDSNRYGIKPLIENFGCEAIDLGIIPDCQDTLKATFDQAQQQADVVITSGGVSVGEADYTKDILEELGQIGFWKLAINLVNLSRLVSLIMHGSAVYLATPCQPY</sequence>
<dbReference type="InterPro" id="IPR036135">
    <property type="entry name" value="MoeA_linker/N_sf"/>
</dbReference>
<dbReference type="EMBL" id="BBMS01000044">
    <property type="protein sequence ID" value="GAL28495.1"/>
    <property type="molecule type" value="Genomic_DNA"/>
</dbReference>
<dbReference type="SMART" id="SM00852">
    <property type="entry name" value="MoCF_biosynth"/>
    <property type="match status" value="1"/>
</dbReference>
<dbReference type="Pfam" id="PF00994">
    <property type="entry name" value="MoCF_biosynth"/>
    <property type="match status" value="1"/>
</dbReference>
<dbReference type="InterPro" id="IPR038987">
    <property type="entry name" value="MoeA-like"/>
</dbReference>
<keyword evidence="1" id="KW-0460">Magnesium</keyword>
<dbReference type="NCBIfam" id="TIGR00177">
    <property type="entry name" value="molyb_syn"/>
    <property type="match status" value="1"/>
</dbReference>
<reference evidence="4" key="1">
    <citation type="submission" date="2014-09" db="EMBL/GenBank/DDBJ databases">
        <title>Vibrio variabilis JCM 19239. (C206) whole genome shotgun sequence.</title>
        <authorList>
            <person name="Sawabe T."/>
            <person name="Meirelles P."/>
            <person name="Nakanishi M."/>
            <person name="Sayaka M."/>
            <person name="Hattori M."/>
            <person name="Ohkuma M."/>
        </authorList>
    </citation>
    <scope>NUCLEOTIDE SEQUENCE [LARGE SCALE GENOMIC DNA]</scope>
    <source>
        <strain evidence="4">JCM 19239</strain>
    </source>
</reference>
<evidence type="ECO:0000259" key="2">
    <source>
        <dbReference type="SMART" id="SM00852"/>
    </source>
</evidence>
<protein>
    <recommendedName>
        <fullName evidence="1">Molybdopterin molybdenumtransferase</fullName>
        <ecNumber evidence="1">2.10.1.1</ecNumber>
    </recommendedName>
</protein>
<comment type="similarity">
    <text evidence="1">Belongs to the MoeA family.</text>
</comment>
<feature type="domain" description="MoaB/Mog" evidence="2">
    <location>
        <begin position="48"/>
        <end position="172"/>
    </location>
</feature>
<keyword evidence="4" id="KW-1185">Reference proteome</keyword>
<evidence type="ECO:0000256" key="1">
    <source>
        <dbReference type="RuleBase" id="RU365090"/>
    </source>
</evidence>
<dbReference type="EC" id="2.10.1.1" evidence="1"/>
<keyword evidence="1" id="KW-0501">Molybdenum cofactor biosynthesis</keyword>
<gene>
    <name evidence="3" type="ORF">JCM19239_1571</name>
</gene>
<dbReference type="SUPFAM" id="SSF63882">
    <property type="entry name" value="MoeA N-terminal region -like"/>
    <property type="match status" value="1"/>
</dbReference>
<accession>A0ABQ0JIA9</accession>
<dbReference type="PANTHER" id="PTHR10192:SF5">
    <property type="entry name" value="GEPHYRIN"/>
    <property type="match status" value="1"/>
</dbReference>
<dbReference type="InterPro" id="IPR036425">
    <property type="entry name" value="MoaB/Mog-like_dom_sf"/>
</dbReference>
<comment type="function">
    <text evidence="1">Catalyzes the insertion of molybdate into adenylated molybdopterin with the concomitant release of AMP.</text>
</comment>
<keyword evidence="1" id="KW-0500">Molybdenum</keyword>
<proteinExistence type="inferred from homology"/>
<dbReference type="Proteomes" id="UP000029223">
    <property type="component" value="Unassembled WGS sequence"/>
</dbReference>
<comment type="cofactor">
    <cofactor evidence="1">
        <name>Mg(2+)</name>
        <dbReference type="ChEBI" id="CHEBI:18420"/>
    </cofactor>
</comment>
<dbReference type="InterPro" id="IPR001453">
    <property type="entry name" value="MoaB/Mog_dom"/>
</dbReference>
<dbReference type="PANTHER" id="PTHR10192">
    <property type="entry name" value="MOLYBDOPTERIN BIOSYNTHESIS PROTEIN"/>
    <property type="match status" value="1"/>
</dbReference>
<evidence type="ECO:0000313" key="4">
    <source>
        <dbReference type="Proteomes" id="UP000029223"/>
    </source>
</evidence>